<accession>A0AAF1BN77</accession>
<evidence type="ECO:0000256" key="10">
    <source>
        <dbReference type="RuleBase" id="RU363073"/>
    </source>
</evidence>
<evidence type="ECO:0000256" key="5">
    <source>
        <dbReference type="ARBA" id="ARBA00022692"/>
    </source>
</evidence>
<dbReference type="PANTHER" id="PTHR23519:SF4">
    <property type="entry name" value="AUTOPHAGY-RELATED PROTEIN"/>
    <property type="match status" value="1"/>
</dbReference>
<feature type="transmembrane region" description="Helical" evidence="10">
    <location>
        <begin position="489"/>
        <end position="508"/>
    </location>
</feature>
<feature type="transmembrane region" description="Helical" evidence="10">
    <location>
        <begin position="208"/>
        <end position="230"/>
    </location>
</feature>
<evidence type="ECO:0000256" key="4">
    <source>
        <dbReference type="ARBA" id="ARBA00022554"/>
    </source>
</evidence>
<keyword evidence="8 10" id="KW-0072">Autophagy</keyword>
<dbReference type="InterPro" id="IPR050495">
    <property type="entry name" value="ATG22/LtaA_families"/>
</dbReference>
<keyword evidence="6 10" id="KW-0029">Amino-acid transport</keyword>
<name>A0AAF1BN77_9TREE</name>
<evidence type="ECO:0000256" key="1">
    <source>
        <dbReference type="ARBA" id="ARBA00004128"/>
    </source>
</evidence>
<keyword evidence="4 10" id="KW-0926">Vacuole</keyword>
<dbReference type="SUPFAM" id="SSF103473">
    <property type="entry name" value="MFS general substrate transporter"/>
    <property type="match status" value="1"/>
</dbReference>
<proteinExistence type="inferred from homology"/>
<dbReference type="Proteomes" id="UP000827549">
    <property type="component" value="Chromosome 1"/>
</dbReference>
<feature type="transmembrane region" description="Helical" evidence="10">
    <location>
        <begin position="242"/>
        <end position="259"/>
    </location>
</feature>
<dbReference type="Pfam" id="PF11700">
    <property type="entry name" value="ATG22"/>
    <property type="match status" value="1"/>
</dbReference>
<feature type="transmembrane region" description="Helical" evidence="10">
    <location>
        <begin position="271"/>
        <end position="291"/>
    </location>
</feature>
<comment type="subcellular location">
    <subcellularLocation>
        <location evidence="1 10">Vacuole membrane</location>
        <topology evidence="1 10">Multi-pass membrane protein</topology>
    </subcellularLocation>
</comment>
<keyword evidence="3 10" id="KW-0813">Transport</keyword>
<organism evidence="12 13">
    <name type="scientific">Vanrija pseudolonga</name>
    <dbReference type="NCBI Taxonomy" id="143232"/>
    <lineage>
        <taxon>Eukaryota</taxon>
        <taxon>Fungi</taxon>
        <taxon>Dikarya</taxon>
        <taxon>Basidiomycota</taxon>
        <taxon>Agaricomycotina</taxon>
        <taxon>Tremellomycetes</taxon>
        <taxon>Trichosporonales</taxon>
        <taxon>Trichosporonaceae</taxon>
        <taxon>Vanrija</taxon>
    </lineage>
</organism>
<dbReference type="RefSeq" id="XP_062623745.1">
    <property type="nucleotide sequence ID" value="XM_062767761.1"/>
</dbReference>
<dbReference type="InterPro" id="IPR044738">
    <property type="entry name" value="Atg22"/>
</dbReference>
<evidence type="ECO:0000256" key="7">
    <source>
        <dbReference type="ARBA" id="ARBA00022989"/>
    </source>
</evidence>
<comment type="function">
    <text evidence="10">Vacuolar effluxer which mediate the efflux of amino acids resulting from autophagic degradation. The release of autophagic amino acids allows the maintenance of protein synthesis and viability during nitrogen starvation.</text>
</comment>
<sequence length="652" mass="71614">MGRPGKARQSTTTPYNPGSTSGQSSSPPISSPPPTESTPLLHRSYAHPEAAESSSTAAARNAASSSSSNSNPSSNAPPNPMANAHSFSAGVELPNQGMAPTVGPTAHLENDIVKTDSGSYPNPIVTIDGGDSIPLDAETVEGPTTGKYEEWAYYLYYNGDNGVGPIGYAATLFQSLANSAGTDQATGQPCDANTTNCMLKFAGSTRSVPSVVLIINGIAFAIQTVLFTTIGSAADYGNLNKWILILATVVCWASQFGMIDLWLPKHWQASAALYTIGFISYAVTLVFYASVFPRLARNTAKTKEARRQFDNHEVSAAEYERVEMLERNRISNISTAHSNWGYLITLALNLSLLLTIQNNPKVNNYVLVFTNCYWVVLGLPWFFMQKNRPGPPLPKGEHWLTIGWKQIGKAVAQYKRLPYTFVYLFSFFLLADALNTTGTLVGIVQNEHIQFSFLQSTYLGIAQAVTSISSCYAYWYIQKWKTIPTKRMFMVTNVITVLIPLWGMIGLWTKKIGYWNTWEFWAYNVVFGLGQAPYYAYSQTMMSDLTPPGYEGMFFGLFGITNRASSLIGPNVVSAIIDRSGKTRDGFIFLFILSFCAALVIWIFVDMEKGRAHAIRFAIEQRGLTGDIRADQVNEVIGDGHIHKSMGPMGKH</sequence>
<keyword evidence="9 10" id="KW-0472">Membrane</keyword>
<reference evidence="12" key="1">
    <citation type="submission" date="2023-10" db="EMBL/GenBank/DDBJ databases">
        <authorList>
            <person name="Noh H."/>
        </authorList>
    </citation>
    <scope>NUCLEOTIDE SEQUENCE</scope>
    <source>
        <strain evidence="12">DUCC4014</strain>
    </source>
</reference>
<dbReference type="GO" id="GO:0032974">
    <property type="term" value="P:amino acid transmembrane export from vacuole"/>
    <property type="evidence" value="ECO:0007669"/>
    <property type="project" value="InterPro"/>
</dbReference>
<feature type="transmembrane region" description="Helical" evidence="10">
    <location>
        <begin position="362"/>
        <end position="383"/>
    </location>
</feature>
<comment type="caution">
    <text evidence="10">Lacks conserved residue(s) required for the propagation of feature annotation.</text>
</comment>
<dbReference type="Gene3D" id="1.20.1250.20">
    <property type="entry name" value="MFS general substrate transporter like domains"/>
    <property type="match status" value="1"/>
</dbReference>
<feature type="transmembrane region" description="Helical" evidence="10">
    <location>
        <begin position="421"/>
        <end position="444"/>
    </location>
</feature>
<keyword evidence="13" id="KW-1185">Reference proteome</keyword>
<evidence type="ECO:0000313" key="13">
    <source>
        <dbReference type="Proteomes" id="UP000827549"/>
    </source>
</evidence>
<dbReference type="GO" id="GO:0006914">
    <property type="term" value="P:autophagy"/>
    <property type="evidence" value="ECO:0007669"/>
    <property type="project" value="UniProtKB-KW"/>
</dbReference>
<feature type="compositionally biased region" description="Low complexity" evidence="11">
    <location>
        <begin position="17"/>
        <end position="28"/>
    </location>
</feature>
<gene>
    <name evidence="12" type="primary">atg22-1_1</name>
    <name evidence="12" type="ORF">LOC62_01G001277</name>
</gene>
<feature type="transmembrane region" description="Helical" evidence="10">
    <location>
        <begin position="520"/>
        <end position="537"/>
    </location>
</feature>
<keyword evidence="5 10" id="KW-0812">Transmembrane</keyword>
<evidence type="ECO:0000256" key="11">
    <source>
        <dbReference type="SAM" id="MobiDB-lite"/>
    </source>
</evidence>
<keyword evidence="7 10" id="KW-1133">Transmembrane helix</keyword>
<feature type="transmembrane region" description="Helical" evidence="10">
    <location>
        <begin position="456"/>
        <end position="477"/>
    </location>
</feature>
<dbReference type="InterPro" id="IPR036259">
    <property type="entry name" value="MFS_trans_sf"/>
</dbReference>
<dbReference type="AlphaFoldDB" id="A0AAF1BN77"/>
<feature type="compositionally biased region" description="Low complexity" evidence="11">
    <location>
        <begin position="47"/>
        <end position="74"/>
    </location>
</feature>
<evidence type="ECO:0000256" key="2">
    <source>
        <dbReference type="ARBA" id="ARBA00006978"/>
    </source>
</evidence>
<evidence type="ECO:0000256" key="6">
    <source>
        <dbReference type="ARBA" id="ARBA00022970"/>
    </source>
</evidence>
<feature type="region of interest" description="Disordered" evidence="11">
    <location>
        <begin position="1"/>
        <end position="86"/>
    </location>
</feature>
<dbReference type="EMBL" id="CP086714">
    <property type="protein sequence ID" value="WOO77713.1"/>
    <property type="molecule type" value="Genomic_DNA"/>
</dbReference>
<evidence type="ECO:0000313" key="12">
    <source>
        <dbReference type="EMBL" id="WOO77713.1"/>
    </source>
</evidence>
<evidence type="ECO:0000256" key="3">
    <source>
        <dbReference type="ARBA" id="ARBA00022448"/>
    </source>
</evidence>
<evidence type="ECO:0000256" key="8">
    <source>
        <dbReference type="ARBA" id="ARBA00023006"/>
    </source>
</evidence>
<protein>
    <recommendedName>
        <fullName evidence="10">Autophagy-related protein</fullName>
    </recommendedName>
</protein>
<comment type="similarity">
    <text evidence="2 10">Belongs to the ATG22 family.</text>
</comment>
<dbReference type="GO" id="GO:0005774">
    <property type="term" value="C:vacuolar membrane"/>
    <property type="evidence" value="ECO:0007669"/>
    <property type="project" value="UniProtKB-SubCell"/>
</dbReference>
<evidence type="ECO:0000256" key="9">
    <source>
        <dbReference type="ARBA" id="ARBA00023136"/>
    </source>
</evidence>
<dbReference type="CDD" id="cd17483">
    <property type="entry name" value="MFS_Atg22_like"/>
    <property type="match status" value="1"/>
</dbReference>
<dbReference type="InterPro" id="IPR024671">
    <property type="entry name" value="Atg22-like"/>
</dbReference>
<feature type="transmembrane region" description="Helical" evidence="10">
    <location>
        <begin position="587"/>
        <end position="605"/>
    </location>
</feature>
<dbReference type="PANTHER" id="PTHR23519">
    <property type="entry name" value="AUTOPHAGY-RELATED PROTEIN 22"/>
    <property type="match status" value="1"/>
</dbReference>
<dbReference type="GeneID" id="87804534"/>